<feature type="transmembrane region" description="Helical" evidence="7">
    <location>
        <begin position="189"/>
        <end position="206"/>
    </location>
</feature>
<feature type="transmembrane region" description="Helical" evidence="7">
    <location>
        <begin position="158"/>
        <end position="177"/>
    </location>
</feature>
<keyword evidence="5 7" id="KW-0472">Membrane</keyword>
<comment type="similarity">
    <text evidence="2 6">Belongs to the MIP/aquaporin (TC 1.A.8) family.</text>
</comment>
<protein>
    <recommendedName>
        <fullName evidence="10">Aquaporin</fullName>
    </recommendedName>
</protein>
<keyword evidence="3 6" id="KW-0812">Transmembrane</keyword>
<feature type="transmembrane region" description="Helical" evidence="7">
    <location>
        <begin position="307"/>
        <end position="327"/>
    </location>
</feature>
<sequence length="440" mass="47387">MATMVIDISGAAHPLSEDHQKLMSKGRPGVKSNMIVVEPRGHPLQQLPDLTERLKALGAHNDYLKSKNDYMKRRTGSGIAEGAGGKMAQIGEAFGHVPSDPVSEDPFPEPQSLFSDTHKSGNCTVILQWGESVWNPFPCCATKKRGCGFSGCVVDMKAVFAEFISMALFVYIACGTACSNGAGNDASRLMVAFAFGMSILVLAYSVAHHSGGHINCAVTFALVLSGVTPWRQGLIYTVSQLLGSLLGATLLMLTYDCDHDMTGSLGANVVADGFSYWQVFLAEALCTFMLVYVIFENAVTSQSSSGKNACLVIGFAVFIAHTILLPIDGCSINPTRSFGPAIISALRPCGNSDIGLRDLWIMWVGPLFGAAVAALVYRPFSHLVLLKVIYHWLWLGLLLIVVVVLFMFYGMLVLVFSVFCICMLLRAGSKCKAIDLSTSK</sequence>
<dbReference type="InterPro" id="IPR000425">
    <property type="entry name" value="MIP"/>
</dbReference>
<evidence type="ECO:0000256" key="2">
    <source>
        <dbReference type="ARBA" id="ARBA00006175"/>
    </source>
</evidence>
<dbReference type="PRINTS" id="PR00783">
    <property type="entry name" value="MINTRINSICP"/>
</dbReference>
<evidence type="ECO:0000256" key="6">
    <source>
        <dbReference type="RuleBase" id="RU000477"/>
    </source>
</evidence>
<evidence type="ECO:0000313" key="8">
    <source>
        <dbReference type="EMBL" id="CAE8644125.1"/>
    </source>
</evidence>
<evidence type="ECO:0000256" key="5">
    <source>
        <dbReference type="ARBA" id="ARBA00023136"/>
    </source>
</evidence>
<feature type="transmembrane region" description="Helical" evidence="7">
    <location>
        <begin position="234"/>
        <end position="255"/>
    </location>
</feature>
<dbReference type="PANTHER" id="PTHR19139">
    <property type="entry name" value="AQUAPORIN TRANSPORTER"/>
    <property type="match status" value="1"/>
</dbReference>
<evidence type="ECO:0000256" key="1">
    <source>
        <dbReference type="ARBA" id="ARBA00004141"/>
    </source>
</evidence>
<evidence type="ECO:0000256" key="4">
    <source>
        <dbReference type="ARBA" id="ARBA00022989"/>
    </source>
</evidence>
<dbReference type="CDD" id="cd00333">
    <property type="entry name" value="MIP"/>
    <property type="match status" value="1"/>
</dbReference>
<dbReference type="Gene3D" id="1.20.1080.10">
    <property type="entry name" value="Glycerol uptake facilitator protein"/>
    <property type="match status" value="1"/>
</dbReference>
<dbReference type="GO" id="GO:0005886">
    <property type="term" value="C:plasma membrane"/>
    <property type="evidence" value="ECO:0007669"/>
    <property type="project" value="TreeGrafter"/>
</dbReference>
<feature type="transmembrane region" description="Helical" evidence="7">
    <location>
        <begin position="275"/>
        <end position="295"/>
    </location>
</feature>
<organism evidence="8 9">
    <name type="scientific">Polarella glacialis</name>
    <name type="common">Dinoflagellate</name>
    <dbReference type="NCBI Taxonomy" id="89957"/>
    <lineage>
        <taxon>Eukaryota</taxon>
        <taxon>Sar</taxon>
        <taxon>Alveolata</taxon>
        <taxon>Dinophyceae</taxon>
        <taxon>Suessiales</taxon>
        <taxon>Suessiaceae</taxon>
        <taxon>Polarella</taxon>
    </lineage>
</organism>
<name>A0A813HYG1_POLGL</name>
<dbReference type="SUPFAM" id="SSF81338">
    <property type="entry name" value="Aquaporin-like"/>
    <property type="match status" value="1"/>
</dbReference>
<proteinExistence type="inferred from homology"/>
<dbReference type="Pfam" id="PF00230">
    <property type="entry name" value="MIP"/>
    <property type="match status" value="1"/>
</dbReference>
<dbReference type="EMBL" id="CAJNNW010002308">
    <property type="protein sequence ID" value="CAE8644125.1"/>
    <property type="molecule type" value="Genomic_DNA"/>
</dbReference>
<evidence type="ECO:0000256" key="7">
    <source>
        <dbReference type="SAM" id="Phobius"/>
    </source>
</evidence>
<keyword evidence="4 7" id="KW-1133">Transmembrane helix</keyword>
<dbReference type="GO" id="GO:0015250">
    <property type="term" value="F:water channel activity"/>
    <property type="evidence" value="ECO:0007669"/>
    <property type="project" value="TreeGrafter"/>
</dbReference>
<dbReference type="AlphaFoldDB" id="A0A813HYG1"/>
<accession>A0A813HYG1</accession>
<dbReference type="Proteomes" id="UP000626109">
    <property type="component" value="Unassembled WGS sequence"/>
</dbReference>
<reference evidence="8" key="1">
    <citation type="submission" date="2021-02" db="EMBL/GenBank/DDBJ databases">
        <authorList>
            <person name="Dougan E. K."/>
            <person name="Rhodes N."/>
            <person name="Thang M."/>
            <person name="Chan C."/>
        </authorList>
    </citation>
    <scope>NUCLEOTIDE SEQUENCE</scope>
</reference>
<dbReference type="PANTHER" id="PTHR19139:SF199">
    <property type="entry name" value="MIP17260P"/>
    <property type="match status" value="1"/>
</dbReference>
<evidence type="ECO:0000313" key="9">
    <source>
        <dbReference type="Proteomes" id="UP000626109"/>
    </source>
</evidence>
<dbReference type="InterPro" id="IPR034294">
    <property type="entry name" value="Aquaporin_transptr"/>
</dbReference>
<feature type="transmembrane region" description="Helical" evidence="7">
    <location>
        <begin position="392"/>
        <end position="419"/>
    </location>
</feature>
<keyword evidence="6" id="KW-0813">Transport</keyword>
<evidence type="ECO:0000256" key="3">
    <source>
        <dbReference type="ARBA" id="ARBA00022692"/>
    </source>
</evidence>
<gene>
    <name evidence="8" type="ORF">PGLA2088_LOCUS2779</name>
</gene>
<feature type="transmembrane region" description="Helical" evidence="7">
    <location>
        <begin position="360"/>
        <end position="380"/>
    </location>
</feature>
<dbReference type="InterPro" id="IPR023271">
    <property type="entry name" value="Aquaporin-like"/>
</dbReference>
<comment type="subcellular location">
    <subcellularLocation>
        <location evidence="1">Membrane</location>
        <topology evidence="1">Multi-pass membrane protein</topology>
    </subcellularLocation>
</comment>
<evidence type="ECO:0008006" key="10">
    <source>
        <dbReference type="Google" id="ProtNLM"/>
    </source>
</evidence>
<comment type="caution">
    <text evidence="8">The sequence shown here is derived from an EMBL/GenBank/DDBJ whole genome shotgun (WGS) entry which is preliminary data.</text>
</comment>